<dbReference type="Proteomes" id="UP001157502">
    <property type="component" value="Chromosome 23"/>
</dbReference>
<comment type="caution">
    <text evidence="1">The sequence shown here is derived from an EMBL/GenBank/DDBJ whole genome shotgun (WGS) entry which is preliminary data.</text>
</comment>
<evidence type="ECO:0000313" key="2">
    <source>
        <dbReference type="Proteomes" id="UP001157502"/>
    </source>
</evidence>
<organism evidence="1 2">
    <name type="scientific">Dallia pectoralis</name>
    <name type="common">Alaska blackfish</name>
    <dbReference type="NCBI Taxonomy" id="75939"/>
    <lineage>
        <taxon>Eukaryota</taxon>
        <taxon>Metazoa</taxon>
        <taxon>Chordata</taxon>
        <taxon>Craniata</taxon>
        <taxon>Vertebrata</taxon>
        <taxon>Euteleostomi</taxon>
        <taxon>Actinopterygii</taxon>
        <taxon>Neopterygii</taxon>
        <taxon>Teleostei</taxon>
        <taxon>Protacanthopterygii</taxon>
        <taxon>Esociformes</taxon>
        <taxon>Umbridae</taxon>
        <taxon>Dallia</taxon>
    </lineage>
</organism>
<protein>
    <submittedName>
        <fullName evidence="1">Uncharacterized protein</fullName>
    </submittedName>
</protein>
<keyword evidence="2" id="KW-1185">Reference proteome</keyword>
<gene>
    <name evidence="1" type="ORF">DPEC_G00264020</name>
</gene>
<name>A0ACC2FSG1_DALPE</name>
<evidence type="ECO:0000313" key="1">
    <source>
        <dbReference type="EMBL" id="KAJ7994258.1"/>
    </source>
</evidence>
<sequence length="112" mass="12325">MPCGKGSGLQHGRLSSQPILRGGENRGQGTTQHQQLKFMCSPCTANPTPIPPRETEIEGHWSSPECEASYRLTVTQWSAVPTWAGACLTRALREGHRCPNNRDNGDWAFSPH</sequence>
<reference evidence="1" key="1">
    <citation type="submission" date="2021-05" db="EMBL/GenBank/DDBJ databases">
        <authorList>
            <person name="Pan Q."/>
            <person name="Jouanno E."/>
            <person name="Zahm M."/>
            <person name="Klopp C."/>
            <person name="Cabau C."/>
            <person name="Louis A."/>
            <person name="Berthelot C."/>
            <person name="Parey E."/>
            <person name="Roest Crollius H."/>
            <person name="Montfort J."/>
            <person name="Robinson-Rechavi M."/>
            <person name="Bouchez O."/>
            <person name="Lampietro C."/>
            <person name="Lopez Roques C."/>
            <person name="Donnadieu C."/>
            <person name="Postlethwait J."/>
            <person name="Bobe J."/>
            <person name="Dillon D."/>
            <person name="Chandos A."/>
            <person name="von Hippel F."/>
            <person name="Guiguen Y."/>
        </authorList>
    </citation>
    <scope>NUCLEOTIDE SEQUENCE</scope>
    <source>
        <strain evidence="1">YG-Jan2019</strain>
    </source>
</reference>
<dbReference type="EMBL" id="CM055750">
    <property type="protein sequence ID" value="KAJ7994258.1"/>
    <property type="molecule type" value="Genomic_DNA"/>
</dbReference>
<proteinExistence type="predicted"/>
<accession>A0ACC2FSG1</accession>